<dbReference type="InterPro" id="IPR050229">
    <property type="entry name" value="GlpE_sulfurtransferase"/>
</dbReference>
<keyword evidence="1" id="KW-0732">Signal</keyword>
<comment type="caution">
    <text evidence="3">The sequence shown here is derived from an EMBL/GenBank/DDBJ whole genome shotgun (WGS) entry which is preliminary data.</text>
</comment>
<dbReference type="InterPro" id="IPR001763">
    <property type="entry name" value="Rhodanese-like_dom"/>
</dbReference>
<evidence type="ECO:0000313" key="4">
    <source>
        <dbReference type="Proteomes" id="UP000054010"/>
    </source>
</evidence>
<dbReference type="eggNOG" id="COG0607">
    <property type="taxonomic scope" value="Bacteria"/>
</dbReference>
<dbReference type="CDD" id="cd00158">
    <property type="entry name" value="RHOD"/>
    <property type="match status" value="1"/>
</dbReference>
<dbReference type="HOGENOM" id="CLU_089574_1_0_0"/>
<dbReference type="STRING" id="765420.OSCT_1902"/>
<name>E1IF01_9CHLR</name>
<evidence type="ECO:0000259" key="2">
    <source>
        <dbReference type="PROSITE" id="PS50206"/>
    </source>
</evidence>
<dbReference type="SUPFAM" id="SSF52821">
    <property type="entry name" value="Rhodanese/Cell cycle control phosphatase"/>
    <property type="match status" value="1"/>
</dbReference>
<dbReference type="SMART" id="SM00450">
    <property type="entry name" value="RHOD"/>
    <property type="match status" value="1"/>
</dbReference>
<keyword evidence="4" id="KW-1185">Reference proteome</keyword>
<dbReference type="PROSITE" id="PS50206">
    <property type="entry name" value="RHODANESE_3"/>
    <property type="match status" value="1"/>
</dbReference>
<dbReference type="InterPro" id="IPR036873">
    <property type="entry name" value="Rhodanese-like_dom_sf"/>
</dbReference>
<protein>
    <submittedName>
        <fullName evidence="3">Rhodanese domain-containing protein</fullName>
    </submittedName>
</protein>
<sequence>MLFVAILLLAACGTTTPATTISSAPPAAQSGTLTEISVADLKVKLDANEALFLVDVRTPAEFTQDGHVAQATLIPLDQLASRLGELPSNTPIYCICRSGNRSTSACNDLRARGYTAINVSGGMIAWKAAGFPVAMP</sequence>
<feature type="domain" description="Rhodanese" evidence="2">
    <location>
        <begin position="47"/>
        <end position="135"/>
    </location>
</feature>
<dbReference type="Proteomes" id="UP000054010">
    <property type="component" value="Unassembled WGS sequence"/>
</dbReference>
<dbReference type="PANTHER" id="PTHR43031">
    <property type="entry name" value="FAD-DEPENDENT OXIDOREDUCTASE"/>
    <property type="match status" value="1"/>
</dbReference>
<organism evidence="3 4">
    <name type="scientific">Oscillochloris trichoides DG-6</name>
    <dbReference type="NCBI Taxonomy" id="765420"/>
    <lineage>
        <taxon>Bacteria</taxon>
        <taxon>Bacillati</taxon>
        <taxon>Chloroflexota</taxon>
        <taxon>Chloroflexia</taxon>
        <taxon>Chloroflexales</taxon>
        <taxon>Chloroflexineae</taxon>
        <taxon>Oscillochloridaceae</taxon>
        <taxon>Oscillochloris</taxon>
    </lineage>
</organism>
<proteinExistence type="predicted"/>
<accession>E1IF01</accession>
<feature type="chain" id="PRO_5003146867" evidence="1">
    <location>
        <begin position="21"/>
        <end position="136"/>
    </location>
</feature>
<reference evidence="3 4" key="1">
    <citation type="journal article" date="2011" name="J. Bacteriol.">
        <title>Draft genome sequence of the anoxygenic filamentous phototrophic bacterium Oscillochloris trichoides subsp. DG-6.</title>
        <authorList>
            <person name="Kuznetsov B.B."/>
            <person name="Ivanovsky R.N."/>
            <person name="Keppen O.I."/>
            <person name="Sukhacheva M.V."/>
            <person name="Bumazhkin B.K."/>
            <person name="Patutina E.O."/>
            <person name="Beletsky A.V."/>
            <person name="Mardanov A.V."/>
            <person name="Baslerov R.V."/>
            <person name="Panteleeva A.N."/>
            <person name="Kolganova T.V."/>
            <person name="Ravin N.V."/>
            <person name="Skryabin K.G."/>
        </authorList>
    </citation>
    <scope>NUCLEOTIDE SEQUENCE [LARGE SCALE GENOMIC DNA]</scope>
    <source>
        <strain evidence="3 4">DG-6</strain>
    </source>
</reference>
<evidence type="ECO:0000256" key="1">
    <source>
        <dbReference type="SAM" id="SignalP"/>
    </source>
</evidence>
<dbReference type="PANTHER" id="PTHR43031:SF1">
    <property type="entry name" value="PYRIDINE NUCLEOTIDE-DISULPHIDE OXIDOREDUCTASE"/>
    <property type="match status" value="1"/>
</dbReference>
<dbReference type="Pfam" id="PF00581">
    <property type="entry name" value="Rhodanese"/>
    <property type="match status" value="1"/>
</dbReference>
<dbReference type="AlphaFoldDB" id="E1IF01"/>
<gene>
    <name evidence="3" type="ORF">OSCT_1902</name>
</gene>
<dbReference type="EMBL" id="ADVR01000078">
    <property type="protein sequence ID" value="EFO80246.1"/>
    <property type="molecule type" value="Genomic_DNA"/>
</dbReference>
<dbReference type="Gene3D" id="3.40.250.10">
    <property type="entry name" value="Rhodanese-like domain"/>
    <property type="match status" value="1"/>
</dbReference>
<feature type="signal peptide" evidence="1">
    <location>
        <begin position="1"/>
        <end position="20"/>
    </location>
</feature>
<evidence type="ECO:0000313" key="3">
    <source>
        <dbReference type="EMBL" id="EFO80246.1"/>
    </source>
</evidence>